<evidence type="ECO:0000313" key="4">
    <source>
        <dbReference type="Proteomes" id="UP000264071"/>
    </source>
</evidence>
<gene>
    <name evidence="3" type="ORF">DGD08_12235</name>
</gene>
<dbReference type="Gene3D" id="3.10.450.50">
    <property type="match status" value="1"/>
</dbReference>
<dbReference type="CDD" id="cd06170">
    <property type="entry name" value="LuxR_C_like"/>
    <property type="match status" value="1"/>
</dbReference>
<name>A0A3D4VA08_9BACT</name>
<dbReference type="Pfam" id="PF07366">
    <property type="entry name" value="SnoaL"/>
    <property type="match status" value="1"/>
</dbReference>
<keyword evidence="1" id="KW-0238">DNA-binding</keyword>
<dbReference type="EMBL" id="DPIY01000010">
    <property type="protein sequence ID" value="HCT57963.1"/>
    <property type="molecule type" value="Genomic_DNA"/>
</dbReference>
<dbReference type="AlphaFoldDB" id="A0A3D4VA08"/>
<dbReference type="PANTHER" id="PTHR43214">
    <property type="entry name" value="TWO-COMPONENT RESPONSE REGULATOR"/>
    <property type="match status" value="1"/>
</dbReference>
<organism evidence="3 4">
    <name type="scientific">Gemmatimonas aurantiaca</name>
    <dbReference type="NCBI Taxonomy" id="173480"/>
    <lineage>
        <taxon>Bacteria</taxon>
        <taxon>Pseudomonadati</taxon>
        <taxon>Gemmatimonadota</taxon>
        <taxon>Gemmatimonadia</taxon>
        <taxon>Gemmatimonadales</taxon>
        <taxon>Gemmatimonadaceae</taxon>
        <taxon>Gemmatimonas</taxon>
    </lineage>
</organism>
<dbReference type="Gene3D" id="1.10.10.10">
    <property type="entry name" value="Winged helix-like DNA-binding domain superfamily/Winged helix DNA-binding domain"/>
    <property type="match status" value="1"/>
</dbReference>
<feature type="domain" description="HTH luxR-type" evidence="2">
    <location>
        <begin position="149"/>
        <end position="214"/>
    </location>
</feature>
<dbReference type="InterPro" id="IPR032710">
    <property type="entry name" value="NTF2-like_dom_sf"/>
</dbReference>
<dbReference type="SMART" id="SM00421">
    <property type="entry name" value="HTH_LUXR"/>
    <property type="match status" value="1"/>
</dbReference>
<accession>A0A3D4VA08</accession>
<dbReference type="GO" id="GO:0030638">
    <property type="term" value="P:polyketide metabolic process"/>
    <property type="evidence" value="ECO:0007669"/>
    <property type="project" value="InterPro"/>
</dbReference>
<proteinExistence type="predicted"/>
<dbReference type="SUPFAM" id="SSF46894">
    <property type="entry name" value="C-terminal effector domain of the bipartite response regulators"/>
    <property type="match status" value="1"/>
</dbReference>
<dbReference type="SUPFAM" id="SSF54427">
    <property type="entry name" value="NTF2-like"/>
    <property type="match status" value="1"/>
</dbReference>
<dbReference type="GO" id="GO:0003677">
    <property type="term" value="F:DNA binding"/>
    <property type="evidence" value="ECO:0007669"/>
    <property type="project" value="UniProtKB-KW"/>
</dbReference>
<dbReference type="InterPro" id="IPR036388">
    <property type="entry name" value="WH-like_DNA-bd_sf"/>
</dbReference>
<comment type="caution">
    <text evidence="3">The sequence shown here is derived from an EMBL/GenBank/DDBJ whole genome shotgun (WGS) entry which is preliminary data.</text>
</comment>
<dbReference type="InterPro" id="IPR016032">
    <property type="entry name" value="Sig_transdc_resp-reg_C-effctor"/>
</dbReference>
<dbReference type="Pfam" id="PF00196">
    <property type="entry name" value="GerE"/>
    <property type="match status" value="1"/>
</dbReference>
<evidence type="ECO:0000259" key="2">
    <source>
        <dbReference type="PROSITE" id="PS50043"/>
    </source>
</evidence>
<evidence type="ECO:0000313" key="3">
    <source>
        <dbReference type="EMBL" id="HCT57963.1"/>
    </source>
</evidence>
<evidence type="ECO:0000256" key="1">
    <source>
        <dbReference type="ARBA" id="ARBA00023125"/>
    </source>
</evidence>
<protein>
    <recommendedName>
        <fullName evidence="2">HTH luxR-type domain-containing protein</fullName>
    </recommendedName>
</protein>
<reference evidence="3 4" key="1">
    <citation type="journal article" date="2018" name="Nat. Biotechnol.">
        <title>A standardized bacterial taxonomy based on genome phylogeny substantially revises the tree of life.</title>
        <authorList>
            <person name="Parks D.H."/>
            <person name="Chuvochina M."/>
            <person name="Waite D.W."/>
            <person name="Rinke C."/>
            <person name="Skarshewski A."/>
            <person name="Chaumeil P.A."/>
            <person name="Hugenholtz P."/>
        </authorList>
    </citation>
    <scope>NUCLEOTIDE SEQUENCE [LARGE SCALE GENOMIC DNA]</scope>
    <source>
        <strain evidence="3">UBA8844</strain>
    </source>
</reference>
<dbReference type="Proteomes" id="UP000264071">
    <property type="component" value="Unassembled WGS sequence"/>
</dbReference>
<dbReference type="GO" id="GO:0006355">
    <property type="term" value="P:regulation of DNA-templated transcription"/>
    <property type="evidence" value="ECO:0007669"/>
    <property type="project" value="InterPro"/>
</dbReference>
<dbReference type="PROSITE" id="PS50043">
    <property type="entry name" value="HTH_LUXR_2"/>
    <property type="match status" value="1"/>
</dbReference>
<dbReference type="InterPro" id="IPR039420">
    <property type="entry name" value="WalR-like"/>
</dbReference>
<dbReference type="InterPro" id="IPR000792">
    <property type="entry name" value="Tscrpt_reg_LuxR_C"/>
</dbReference>
<dbReference type="InterPro" id="IPR009959">
    <property type="entry name" value="Cyclase_SnoaL-like"/>
</dbReference>
<sequence length="238" mass="26317">MAIIVTCGGRTMAPIRLLMEHWSHDLWTRRLESTIDVLLAPECLIDVEGAEGSLGREAFRTYWRSFTCTFPDLQYEVLTSVAEGNVGAIHWQARGTHYGVGCGVFASVQKAEFTGVTVLHAEKGVVVRGFDRWNRGDVFHRIVRDRTLAAAQEAHLTPRQQDVAFMMAERLTYLEIAQRIGVKPNTARRHCEAVMNKLGVHEKQDVARALGGSSVTPWIASCAEPVGKHPRGIPSGIG</sequence>